<dbReference type="GO" id="GO:0005829">
    <property type="term" value="C:cytosol"/>
    <property type="evidence" value="ECO:0007669"/>
    <property type="project" value="TreeGrafter"/>
</dbReference>
<organism evidence="6 7">
    <name type="scientific">Chryseobacterium piscicola</name>
    <dbReference type="NCBI Taxonomy" id="551459"/>
    <lineage>
        <taxon>Bacteria</taxon>
        <taxon>Pseudomonadati</taxon>
        <taxon>Bacteroidota</taxon>
        <taxon>Flavobacteriia</taxon>
        <taxon>Flavobacteriales</taxon>
        <taxon>Weeksellaceae</taxon>
        <taxon>Chryseobacterium group</taxon>
        <taxon>Chryseobacterium</taxon>
    </lineage>
</organism>
<sequence>MYQNKYIASLHKKNYFYPPFYSEKMKKDIKIGYEHFKSISELSETEKKLFERAKKARETGYAPYSNFLVGCAVLLENEEIYTGSNQENAAYPSGLCAERTALFWIGANFPNEVIKKIFIIGGPREFSEKTPPIPPCGACRQSLMEYETKQNEDIEVYFSNLNEEVFKVNSIKNLLPFYFDATFL</sequence>
<dbReference type="EMBL" id="FTOJ01000002">
    <property type="protein sequence ID" value="SIS69732.1"/>
    <property type="molecule type" value="Genomic_DNA"/>
</dbReference>
<dbReference type="GO" id="GO:0055086">
    <property type="term" value="P:nucleobase-containing small molecule metabolic process"/>
    <property type="evidence" value="ECO:0007669"/>
    <property type="project" value="UniProtKB-ARBA"/>
</dbReference>
<proteinExistence type="inferred from homology"/>
<keyword evidence="3" id="KW-0378">Hydrolase</keyword>
<evidence type="ECO:0000256" key="1">
    <source>
        <dbReference type="ARBA" id="ARBA00006576"/>
    </source>
</evidence>
<gene>
    <name evidence="6" type="ORF">SAMN05421796_10283</name>
</gene>
<dbReference type="NCBIfam" id="NF004064">
    <property type="entry name" value="PRK05578.1"/>
    <property type="match status" value="1"/>
</dbReference>
<evidence type="ECO:0000256" key="2">
    <source>
        <dbReference type="ARBA" id="ARBA00022723"/>
    </source>
</evidence>
<dbReference type="PANTHER" id="PTHR11644:SF2">
    <property type="entry name" value="CYTIDINE DEAMINASE"/>
    <property type="match status" value="1"/>
</dbReference>
<dbReference type="Pfam" id="PF00383">
    <property type="entry name" value="dCMP_cyt_deam_1"/>
    <property type="match status" value="1"/>
</dbReference>
<dbReference type="STRING" id="551459.SAMN05421796_10283"/>
<dbReference type="PANTHER" id="PTHR11644">
    <property type="entry name" value="CYTIDINE DEAMINASE"/>
    <property type="match status" value="1"/>
</dbReference>
<dbReference type="AlphaFoldDB" id="A0A1N7L787"/>
<dbReference type="InterPro" id="IPR016193">
    <property type="entry name" value="Cytidine_deaminase-like"/>
</dbReference>
<feature type="domain" description="CMP/dCMP-type deaminase" evidence="5">
    <location>
        <begin position="44"/>
        <end position="182"/>
    </location>
</feature>
<dbReference type="PROSITE" id="PS00903">
    <property type="entry name" value="CYT_DCMP_DEAMINASES_1"/>
    <property type="match status" value="1"/>
</dbReference>
<dbReference type="Gene3D" id="3.40.140.10">
    <property type="entry name" value="Cytidine Deaminase, domain 2"/>
    <property type="match status" value="1"/>
</dbReference>
<reference evidence="7" key="1">
    <citation type="submission" date="2017-01" db="EMBL/GenBank/DDBJ databases">
        <authorList>
            <person name="Varghese N."/>
            <person name="Submissions S."/>
        </authorList>
    </citation>
    <scope>NUCLEOTIDE SEQUENCE [LARGE SCALE GENOMIC DNA]</scope>
    <source>
        <strain evidence="7">DSM 21068</strain>
    </source>
</reference>
<protein>
    <submittedName>
        <fullName evidence="6">Cytidine deaminase</fullName>
    </submittedName>
</protein>
<accession>A0A1N7L787</accession>
<evidence type="ECO:0000256" key="3">
    <source>
        <dbReference type="ARBA" id="ARBA00022801"/>
    </source>
</evidence>
<dbReference type="PROSITE" id="PS51747">
    <property type="entry name" value="CYT_DCMP_DEAMINASES_2"/>
    <property type="match status" value="1"/>
</dbReference>
<evidence type="ECO:0000259" key="5">
    <source>
        <dbReference type="PROSITE" id="PS51747"/>
    </source>
</evidence>
<dbReference type="InterPro" id="IPR050202">
    <property type="entry name" value="Cyt/Deoxycyt_deaminase"/>
</dbReference>
<evidence type="ECO:0000313" key="6">
    <source>
        <dbReference type="EMBL" id="SIS69732.1"/>
    </source>
</evidence>
<dbReference type="InterPro" id="IPR002125">
    <property type="entry name" value="CMP_dCMP_dom"/>
</dbReference>
<name>A0A1N7L787_9FLAO</name>
<keyword evidence="4" id="KW-0862">Zinc</keyword>
<dbReference type="Proteomes" id="UP000186246">
    <property type="component" value="Unassembled WGS sequence"/>
</dbReference>
<dbReference type="InterPro" id="IPR016192">
    <property type="entry name" value="APOBEC/CMP_deaminase_Zn-bd"/>
</dbReference>
<evidence type="ECO:0000313" key="7">
    <source>
        <dbReference type="Proteomes" id="UP000186246"/>
    </source>
</evidence>
<keyword evidence="2" id="KW-0479">Metal-binding</keyword>
<dbReference type="GO" id="GO:0072527">
    <property type="term" value="P:pyrimidine-containing compound metabolic process"/>
    <property type="evidence" value="ECO:0007669"/>
    <property type="project" value="UniProtKB-ARBA"/>
</dbReference>
<comment type="similarity">
    <text evidence="1">Belongs to the cytidine and deoxycytidylate deaminase family.</text>
</comment>
<dbReference type="SUPFAM" id="SSF53927">
    <property type="entry name" value="Cytidine deaminase-like"/>
    <property type="match status" value="1"/>
</dbReference>
<evidence type="ECO:0000256" key="4">
    <source>
        <dbReference type="ARBA" id="ARBA00022833"/>
    </source>
</evidence>
<dbReference type="GO" id="GO:0008270">
    <property type="term" value="F:zinc ion binding"/>
    <property type="evidence" value="ECO:0007669"/>
    <property type="project" value="InterPro"/>
</dbReference>
<dbReference type="GO" id="GO:0042802">
    <property type="term" value="F:identical protein binding"/>
    <property type="evidence" value="ECO:0007669"/>
    <property type="project" value="UniProtKB-ARBA"/>
</dbReference>
<dbReference type="GO" id="GO:0004126">
    <property type="term" value="F:cytidine deaminase activity"/>
    <property type="evidence" value="ECO:0007669"/>
    <property type="project" value="UniProtKB-ARBA"/>
</dbReference>
<dbReference type="CDD" id="cd01283">
    <property type="entry name" value="cytidine_deaminase"/>
    <property type="match status" value="1"/>
</dbReference>